<dbReference type="Proteomes" id="UP000887575">
    <property type="component" value="Unassembled WGS sequence"/>
</dbReference>
<evidence type="ECO:0000313" key="3">
    <source>
        <dbReference type="WBParaSite" id="MBELARI_LOCUS21000"/>
    </source>
</evidence>
<accession>A0AAF3F359</accession>
<name>A0AAF3F359_9BILA</name>
<organism evidence="2 3">
    <name type="scientific">Mesorhabditis belari</name>
    <dbReference type="NCBI Taxonomy" id="2138241"/>
    <lineage>
        <taxon>Eukaryota</taxon>
        <taxon>Metazoa</taxon>
        <taxon>Ecdysozoa</taxon>
        <taxon>Nematoda</taxon>
        <taxon>Chromadorea</taxon>
        <taxon>Rhabditida</taxon>
        <taxon>Rhabditina</taxon>
        <taxon>Rhabditomorpha</taxon>
        <taxon>Rhabditoidea</taxon>
        <taxon>Rhabditidae</taxon>
        <taxon>Mesorhabditinae</taxon>
        <taxon>Mesorhabditis</taxon>
    </lineage>
</organism>
<dbReference type="AlphaFoldDB" id="A0AAF3F359"/>
<evidence type="ECO:0000313" key="2">
    <source>
        <dbReference type="Proteomes" id="UP000887575"/>
    </source>
</evidence>
<keyword evidence="2" id="KW-1185">Reference proteome</keyword>
<reference evidence="3" key="1">
    <citation type="submission" date="2024-02" db="UniProtKB">
        <authorList>
            <consortium name="WormBaseParasite"/>
        </authorList>
    </citation>
    <scope>IDENTIFICATION</scope>
</reference>
<sequence>MNKVHEEIVFYHAQPQTWFCTIKAEFNEYQFVHHSEERMSMKNELEAIFVKAQVPEFFRNRPRSEDRRKAQANAAASNDIVEKDD</sequence>
<proteinExistence type="predicted"/>
<protein>
    <submittedName>
        <fullName evidence="3">Uncharacterized protein</fullName>
    </submittedName>
</protein>
<feature type="region of interest" description="Disordered" evidence="1">
    <location>
        <begin position="61"/>
        <end position="85"/>
    </location>
</feature>
<dbReference type="WBParaSite" id="MBELARI_LOCUS21000">
    <property type="protein sequence ID" value="MBELARI_LOCUS21000"/>
    <property type="gene ID" value="MBELARI_LOCUS21000"/>
</dbReference>
<evidence type="ECO:0000256" key="1">
    <source>
        <dbReference type="SAM" id="MobiDB-lite"/>
    </source>
</evidence>